<evidence type="ECO:0000313" key="4">
    <source>
        <dbReference type="Proteomes" id="UP000823749"/>
    </source>
</evidence>
<keyword evidence="2" id="KW-0472">Membrane</keyword>
<dbReference type="GO" id="GO:0000973">
    <property type="term" value="P:post-transcriptional tethering of RNA polymerase II gene DNA at nuclear periphery"/>
    <property type="evidence" value="ECO:0007669"/>
    <property type="project" value="TreeGrafter"/>
</dbReference>
<dbReference type="InterPro" id="IPR037665">
    <property type="entry name" value="Nucleoporin_S59-like"/>
</dbReference>
<comment type="caution">
    <text evidence="3">The sequence shown here is derived from an EMBL/GenBank/DDBJ whole genome shotgun (WGS) entry which is preliminary data.</text>
</comment>
<dbReference type="EMBL" id="JACTNZ010000011">
    <property type="protein sequence ID" value="KAG5525619.1"/>
    <property type="molecule type" value="Genomic_DNA"/>
</dbReference>
<evidence type="ECO:0000256" key="2">
    <source>
        <dbReference type="SAM" id="Phobius"/>
    </source>
</evidence>
<sequence length="281" mass="29076">MGSTGLQQLESISAMPVYKDKSTEQLRWEDYKSGDKGGIGFDAWAMRPNLFTASCLSAKSASNPFSSSTPANIFASKTGASASEGFGESNNPAFSSFSPFGHSSSIPFSSDFGASTAPAPSSTPFQASAWPFATTSSSTPMPSGKPSASGLFGPNRSEPSLSTSNLPTFGPTPAVFSSSGGHSVQTTSSPSPFMPMQIVPRTGVPIGDFGQSLTYILGLIFVAILEGFNGFLGIAFLPCWIAFGQPVASPPGWVASAKPIAAPVTCNNPFHREGILVLFAS</sequence>
<protein>
    <submittedName>
        <fullName evidence="3">Uncharacterized protein</fullName>
    </submittedName>
</protein>
<accession>A0AAV6IG45</accession>
<dbReference type="GO" id="GO:0003723">
    <property type="term" value="F:RNA binding"/>
    <property type="evidence" value="ECO:0007669"/>
    <property type="project" value="TreeGrafter"/>
</dbReference>
<feature type="region of interest" description="Disordered" evidence="1">
    <location>
        <begin position="134"/>
        <end position="164"/>
    </location>
</feature>
<dbReference type="GO" id="GO:0006606">
    <property type="term" value="P:protein import into nucleus"/>
    <property type="evidence" value="ECO:0007669"/>
    <property type="project" value="TreeGrafter"/>
</dbReference>
<dbReference type="Gene3D" id="1.10.10.2360">
    <property type="match status" value="1"/>
</dbReference>
<dbReference type="PANTHER" id="PTHR23198">
    <property type="entry name" value="NUCLEOPORIN"/>
    <property type="match status" value="1"/>
</dbReference>
<dbReference type="PANTHER" id="PTHR23198:SF15">
    <property type="entry name" value="OS01G0383900 PROTEIN"/>
    <property type="match status" value="1"/>
</dbReference>
<organism evidence="3 4">
    <name type="scientific">Rhododendron griersonianum</name>
    <dbReference type="NCBI Taxonomy" id="479676"/>
    <lineage>
        <taxon>Eukaryota</taxon>
        <taxon>Viridiplantae</taxon>
        <taxon>Streptophyta</taxon>
        <taxon>Embryophyta</taxon>
        <taxon>Tracheophyta</taxon>
        <taxon>Spermatophyta</taxon>
        <taxon>Magnoliopsida</taxon>
        <taxon>eudicotyledons</taxon>
        <taxon>Gunneridae</taxon>
        <taxon>Pentapetalae</taxon>
        <taxon>asterids</taxon>
        <taxon>Ericales</taxon>
        <taxon>Ericaceae</taxon>
        <taxon>Ericoideae</taxon>
        <taxon>Rhodoreae</taxon>
        <taxon>Rhododendron</taxon>
    </lineage>
</organism>
<feature type="transmembrane region" description="Helical" evidence="2">
    <location>
        <begin position="215"/>
        <end position="243"/>
    </location>
</feature>
<keyword evidence="4" id="KW-1185">Reference proteome</keyword>
<keyword evidence="2" id="KW-1133">Transmembrane helix</keyword>
<dbReference type="Proteomes" id="UP000823749">
    <property type="component" value="Chromosome 11"/>
</dbReference>
<dbReference type="GO" id="GO:0006405">
    <property type="term" value="P:RNA export from nucleus"/>
    <property type="evidence" value="ECO:0007669"/>
    <property type="project" value="TreeGrafter"/>
</dbReference>
<evidence type="ECO:0000313" key="3">
    <source>
        <dbReference type="EMBL" id="KAG5525619.1"/>
    </source>
</evidence>
<reference evidence="3" key="1">
    <citation type="submission" date="2020-08" db="EMBL/GenBank/DDBJ databases">
        <title>Plant Genome Project.</title>
        <authorList>
            <person name="Zhang R.-G."/>
        </authorList>
    </citation>
    <scope>NUCLEOTIDE SEQUENCE</scope>
    <source>
        <strain evidence="3">WSP0</strain>
        <tissue evidence="3">Leaf</tissue>
    </source>
</reference>
<dbReference type="GO" id="GO:0034398">
    <property type="term" value="P:telomere tethering at nuclear periphery"/>
    <property type="evidence" value="ECO:0007669"/>
    <property type="project" value="TreeGrafter"/>
</dbReference>
<dbReference type="AlphaFoldDB" id="A0AAV6IG45"/>
<gene>
    <name evidence="3" type="ORF">RHGRI_032060</name>
</gene>
<dbReference type="GO" id="GO:0008139">
    <property type="term" value="F:nuclear localization sequence binding"/>
    <property type="evidence" value="ECO:0007669"/>
    <property type="project" value="TreeGrafter"/>
</dbReference>
<evidence type="ECO:0000256" key="1">
    <source>
        <dbReference type="SAM" id="MobiDB-lite"/>
    </source>
</evidence>
<keyword evidence="2" id="KW-0812">Transmembrane</keyword>
<dbReference type="GO" id="GO:0044614">
    <property type="term" value="C:nuclear pore cytoplasmic filaments"/>
    <property type="evidence" value="ECO:0007669"/>
    <property type="project" value="TreeGrafter"/>
</dbReference>
<dbReference type="GO" id="GO:0017056">
    <property type="term" value="F:structural constituent of nuclear pore"/>
    <property type="evidence" value="ECO:0007669"/>
    <property type="project" value="TreeGrafter"/>
</dbReference>
<proteinExistence type="predicted"/>
<name>A0AAV6IG45_9ERIC</name>